<feature type="binding site" evidence="2">
    <location>
        <begin position="11"/>
        <end position="19"/>
    </location>
    <ligand>
        <name>ATP</name>
        <dbReference type="ChEBI" id="CHEBI:30616"/>
    </ligand>
</feature>
<reference evidence="4 5" key="1">
    <citation type="journal article" date="2016" name="Nat. Commun.">
        <title>Thousands of microbial genomes shed light on interconnected biogeochemical processes in an aquifer system.</title>
        <authorList>
            <person name="Anantharaman K."/>
            <person name="Brown C.T."/>
            <person name="Hug L.A."/>
            <person name="Sharon I."/>
            <person name="Castelle C.J."/>
            <person name="Probst A.J."/>
            <person name="Thomas B.C."/>
            <person name="Singh A."/>
            <person name="Wilkins M.J."/>
            <person name="Karaoz U."/>
            <person name="Brodie E.L."/>
            <person name="Williams K.H."/>
            <person name="Hubbard S.S."/>
            <person name="Banfield J.F."/>
        </authorList>
    </citation>
    <scope>NUCLEOTIDE SEQUENCE [LARGE SCALE GENOMIC DNA]</scope>
</reference>
<accession>A0A1F6B311</accession>
<dbReference type="InterPro" id="IPR002624">
    <property type="entry name" value="DCK/DGK"/>
</dbReference>
<feature type="binding site" evidence="2">
    <location>
        <begin position="142"/>
        <end position="146"/>
    </location>
    <ligand>
        <name>ATP</name>
        <dbReference type="ChEBI" id="CHEBI:30616"/>
    </ligand>
</feature>
<dbReference type="CDD" id="cd01673">
    <property type="entry name" value="dNK"/>
    <property type="match status" value="1"/>
</dbReference>
<feature type="domain" description="Deoxynucleoside kinase" evidence="3">
    <location>
        <begin position="7"/>
        <end position="204"/>
    </location>
</feature>
<dbReference type="InterPro" id="IPR050566">
    <property type="entry name" value="Deoxyribonucleoside_kinase"/>
</dbReference>
<dbReference type="Proteomes" id="UP000176450">
    <property type="component" value="Unassembled WGS sequence"/>
</dbReference>
<protein>
    <recommendedName>
        <fullName evidence="3">Deoxynucleoside kinase domain-containing protein</fullName>
    </recommendedName>
</protein>
<dbReference type="Gene3D" id="3.40.50.300">
    <property type="entry name" value="P-loop containing nucleotide triphosphate hydrolases"/>
    <property type="match status" value="1"/>
</dbReference>
<dbReference type="AlphaFoldDB" id="A0A1F6B311"/>
<dbReference type="InterPro" id="IPR031314">
    <property type="entry name" value="DNK_dom"/>
</dbReference>
<keyword evidence="2" id="KW-0067">ATP-binding</keyword>
<organism evidence="4 5">
    <name type="scientific">Candidatus Gottesmanbacteria bacterium RIFCSPLOWO2_01_FULL_46_9</name>
    <dbReference type="NCBI Taxonomy" id="1798394"/>
    <lineage>
        <taxon>Bacteria</taxon>
        <taxon>Candidatus Gottesmaniibacteriota</taxon>
    </lineage>
</organism>
<dbReference type="Pfam" id="PF01712">
    <property type="entry name" value="dNK"/>
    <property type="match status" value="1"/>
</dbReference>
<evidence type="ECO:0000256" key="1">
    <source>
        <dbReference type="PIRSR" id="PIRSR000705-1"/>
    </source>
</evidence>
<comment type="caution">
    <text evidence="4">The sequence shown here is derived from an EMBL/GenBank/DDBJ whole genome shotgun (WGS) entry which is preliminary data.</text>
</comment>
<sequence>MKKHLYISVMGTMGSGKTTAARLIARELGFGLIEENFGENAFLPRFYADMKRWAFHSQTFFLMEKITQMRETARILENGPVVQDTPIQQDAFSYAKAQHVLGNMDDAEWRLYQKIYKSFEPYFPQPDLIVYLEAPISVLSGRIQKRGRGYEQKIPQSYLELLDMLNHKWLAENKLIPTVVIDTDNLDIVRNNKAKKKLVEYVRHALQTKSPSNGSRRVFRLDDSEV</sequence>
<dbReference type="GO" id="GO:0005737">
    <property type="term" value="C:cytoplasm"/>
    <property type="evidence" value="ECO:0007669"/>
    <property type="project" value="TreeGrafter"/>
</dbReference>
<feature type="active site" description="Proton acceptor" evidence="1">
    <location>
        <position position="84"/>
    </location>
</feature>
<evidence type="ECO:0000313" key="5">
    <source>
        <dbReference type="Proteomes" id="UP000176450"/>
    </source>
</evidence>
<dbReference type="PANTHER" id="PTHR10513">
    <property type="entry name" value="DEOXYNUCLEOSIDE KINASE"/>
    <property type="match status" value="1"/>
</dbReference>
<evidence type="ECO:0000313" key="4">
    <source>
        <dbReference type="EMBL" id="OGG31334.1"/>
    </source>
</evidence>
<dbReference type="PIRSF" id="PIRSF000705">
    <property type="entry name" value="DNK"/>
    <property type="match status" value="1"/>
</dbReference>
<gene>
    <name evidence="4" type="ORF">A3A63_00685</name>
</gene>
<dbReference type="PANTHER" id="PTHR10513:SF35">
    <property type="entry name" value="DEOXYADENOSINE KINASE"/>
    <property type="match status" value="1"/>
</dbReference>
<evidence type="ECO:0000259" key="3">
    <source>
        <dbReference type="Pfam" id="PF01712"/>
    </source>
</evidence>
<dbReference type="GO" id="GO:0019136">
    <property type="term" value="F:deoxynucleoside kinase activity"/>
    <property type="evidence" value="ECO:0007669"/>
    <property type="project" value="InterPro"/>
</dbReference>
<dbReference type="EMBL" id="MFJX01000014">
    <property type="protein sequence ID" value="OGG31334.1"/>
    <property type="molecule type" value="Genomic_DNA"/>
</dbReference>
<name>A0A1F6B311_9BACT</name>
<dbReference type="InterPro" id="IPR027417">
    <property type="entry name" value="P-loop_NTPase"/>
</dbReference>
<dbReference type="SUPFAM" id="SSF52540">
    <property type="entry name" value="P-loop containing nucleoside triphosphate hydrolases"/>
    <property type="match status" value="1"/>
</dbReference>
<proteinExistence type="predicted"/>
<keyword evidence="2" id="KW-0547">Nucleotide-binding</keyword>
<dbReference type="GO" id="GO:0005524">
    <property type="term" value="F:ATP binding"/>
    <property type="evidence" value="ECO:0007669"/>
    <property type="project" value="UniProtKB-KW"/>
</dbReference>
<evidence type="ECO:0000256" key="2">
    <source>
        <dbReference type="PIRSR" id="PIRSR000705-3"/>
    </source>
</evidence>